<reference evidence="2" key="1">
    <citation type="submission" date="2017-09" db="EMBL/GenBank/DDBJ databases">
        <title>Depth-based differentiation of microbial function through sediment-hosted aquifers and enrichment of novel symbionts in the deep terrestrial subsurface.</title>
        <authorList>
            <person name="Probst A.J."/>
            <person name="Ladd B."/>
            <person name="Jarett J.K."/>
            <person name="Geller-Mcgrath D.E."/>
            <person name="Sieber C.M.K."/>
            <person name="Emerson J.B."/>
            <person name="Anantharaman K."/>
            <person name="Thomas B.C."/>
            <person name="Malmstrom R."/>
            <person name="Stieglmeier M."/>
            <person name="Klingl A."/>
            <person name="Woyke T."/>
            <person name="Ryan C.M."/>
            <person name="Banfield J.F."/>
        </authorList>
    </citation>
    <scope>NUCLEOTIDE SEQUENCE [LARGE SCALE GENOMIC DNA]</scope>
</reference>
<sequence>MSQKQRPHVLIINEKHGVPEDALPFLGKYYGDVEAHKITSYRGLEQSLKEGINQFSLVIATASFVEYDLYANWKQILHQILRHPDAPPIIMVSKSQGFLDNLKGIDDRLHLVNTPEECAELVEQLLF</sequence>
<proteinExistence type="predicted"/>
<evidence type="ECO:0000313" key="1">
    <source>
        <dbReference type="EMBL" id="PJA46642.1"/>
    </source>
</evidence>
<dbReference type="EMBL" id="PFWT01000009">
    <property type="protein sequence ID" value="PJA46642.1"/>
    <property type="molecule type" value="Genomic_DNA"/>
</dbReference>
<comment type="caution">
    <text evidence="1">The sequence shown here is derived from an EMBL/GenBank/DDBJ whole genome shotgun (WGS) entry which is preliminary data.</text>
</comment>
<accession>A0A2M7XFK8</accession>
<dbReference type="Proteomes" id="UP000231263">
    <property type="component" value="Unassembled WGS sequence"/>
</dbReference>
<evidence type="ECO:0000313" key="2">
    <source>
        <dbReference type="Proteomes" id="UP000231263"/>
    </source>
</evidence>
<dbReference type="AlphaFoldDB" id="A0A2M7XFK8"/>
<protein>
    <recommendedName>
        <fullName evidence="3">Response regulatory domain-containing protein</fullName>
    </recommendedName>
</protein>
<organism evidence="1 2">
    <name type="scientific">Candidatus Uhrbacteria bacterium CG_4_9_14_3_um_filter_41_35</name>
    <dbReference type="NCBI Taxonomy" id="1975034"/>
    <lineage>
        <taxon>Bacteria</taxon>
        <taxon>Candidatus Uhriibacteriota</taxon>
    </lineage>
</organism>
<gene>
    <name evidence="1" type="ORF">CO173_02640</name>
</gene>
<evidence type="ECO:0008006" key="3">
    <source>
        <dbReference type="Google" id="ProtNLM"/>
    </source>
</evidence>
<name>A0A2M7XFK8_9BACT</name>